<protein>
    <submittedName>
        <fullName evidence="1">SFRICE_011419</fullName>
    </submittedName>
</protein>
<accession>A0A2H1VY35</accession>
<reference evidence="1" key="1">
    <citation type="submission" date="2016-07" db="EMBL/GenBank/DDBJ databases">
        <authorList>
            <person name="Bretaudeau A."/>
        </authorList>
    </citation>
    <scope>NUCLEOTIDE SEQUENCE</scope>
    <source>
        <strain evidence="1">Rice</strain>
        <tissue evidence="1">Whole body</tissue>
    </source>
</reference>
<sequence>MKFKHRSECETGPAVRLCGQAHGEEIIMSVLGIGGLTHYDAEAWVRAMDFHPVGAFLNALLPKHGYIVADVEMLPRIFANALGLAHMYRCHLLLAAS</sequence>
<gene>
    <name evidence="1" type="ORF">SFRICE_011419</name>
</gene>
<evidence type="ECO:0000313" key="1">
    <source>
        <dbReference type="EMBL" id="SOQ45751.1"/>
    </source>
</evidence>
<proteinExistence type="predicted"/>
<dbReference type="AlphaFoldDB" id="A0A2H1VY35"/>
<organism evidence="1">
    <name type="scientific">Spodoptera frugiperda</name>
    <name type="common">Fall armyworm</name>
    <dbReference type="NCBI Taxonomy" id="7108"/>
    <lineage>
        <taxon>Eukaryota</taxon>
        <taxon>Metazoa</taxon>
        <taxon>Ecdysozoa</taxon>
        <taxon>Arthropoda</taxon>
        <taxon>Hexapoda</taxon>
        <taxon>Insecta</taxon>
        <taxon>Pterygota</taxon>
        <taxon>Neoptera</taxon>
        <taxon>Endopterygota</taxon>
        <taxon>Lepidoptera</taxon>
        <taxon>Glossata</taxon>
        <taxon>Ditrysia</taxon>
        <taxon>Noctuoidea</taxon>
        <taxon>Noctuidae</taxon>
        <taxon>Amphipyrinae</taxon>
        <taxon>Spodoptera</taxon>
    </lineage>
</organism>
<dbReference type="EMBL" id="ODYU01005159">
    <property type="protein sequence ID" value="SOQ45751.1"/>
    <property type="molecule type" value="Genomic_DNA"/>
</dbReference>
<name>A0A2H1VY35_SPOFR</name>